<dbReference type="InterPro" id="IPR004143">
    <property type="entry name" value="BPL_LPL_catalytic"/>
</dbReference>
<evidence type="ECO:0000259" key="1">
    <source>
        <dbReference type="PROSITE" id="PS51733"/>
    </source>
</evidence>
<dbReference type="GO" id="GO:0004077">
    <property type="term" value="F:biotin--[biotin carboxyl-carrier protein] ligase activity"/>
    <property type="evidence" value="ECO:0007669"/>
    <property type="project" value="TreeGrafter"/>
</dbReference>
<dbReference type="AlphaFoldDB" id="C1E669"/>
<dbReference type="GeneID" id="8243405"/>
<feature type="non-terminal residue" evidence="2">
    <location>
        <position position="254"/>
    </location>
</feature>
<reference evidence="2 3" key="1">
    <citation type="journal article" date="2009" name="Science">
        <title>Green evolution and dynamic adaptations revealed by genomes of the marine picoeukaryotes Micromonas.</title>
        <authorList>
            <person name="Worden A.Z."/>
            <person name="Lee J.H."/>
            <person name="Mock T."/>
            <person name="Rouze P."/>
            <person name="Simmons M.P."/>
            <person name="Aerts A.L."/>
            <person name="Allen A.E."/>
            <person name="Cuvelier M.L."/>
            <person name="Derelle E."/>
            <person name="Everett M.V."/>
            <person name="Foulon E."/>
            <person name="Grimwood J."/>
            <person name="Gundlach H."/>
            <person name="Henrissat B."/>
            <person name="Napoli C."/>
            <person name="McDonald S.M."/>
            <person name="Parker M.S."/>
            <person name="Rombauts S."/>
            <person name="Salamov A."/>
            <person name="Von Dassow P."/>
            <person name="Badger J.H."/>
            <person name="Coutinho P.M."/>
            <person name="Demir E."/>
            <person name="Dubchak I."/>
            <person name="Gentemann C."/>
            <person name="Eikrem W."/>
            <person name="Gready J.E."/>
            <person name="John U."/>
            <person name="Lanier W."/>
            <person name="Lindquist E.A."/>
            <person name="Lucas S."/>
            <person name="Mayer K.F."/>
            <person name="Moreau H."/>
            <person name="Not F."/>
            <person name="Otillar R."/>
            <person name="Panaud O."/>
            <person name="Pangilinan J."/>
            <person name="Paulsen I."/>
            <person name="Piegu B."/>
            <person name="Poliakov A."/>
            <person name="Robbens S."/>
            <person name="Schmutz J."/>
            <person name="Toulza E."/>
            <person name="Wyss T."/>
            <person name="Zelensky A."/>
            <person name="Zhou K."/>
            <person name="Armbrust E.V."/>
            <person name="Bhattacharya D."/>
            <person name="Goodenough U.W."/>
            <person name="Van de Peer Y."/>
            <person name="Grigoriev I.V."/>
        </authorList>
    </citation>
    <scope>NUCLEOTIDE SEQUENCE [LARGE SCALE GENOMIC DNA]</scope>
    <source>
        <strain evidence="3">RCC299 / NOUM17</strain>
    </source>
</reference>
<proteinExistence type="predicted"/>
<dbReference type="OrthoDB" id="10250105at2759"/>
<dbReference type="EMBL" id="CP001326">
    <property type="protein sequence ID" value="ACO63758.1"/>
    <property type="molecule type" value="Genomic_DNA"/>
</dbReference>
<evidence type="ECO:0000313" key="3">
    <source>
        <dbReference type="Proteomes" id="UP000002009"/>
    </source>
</evidence>
<dbReference type="GO" id="GO:0005737">
    <property type="term" value="C:cytoplasm"/>
    <property type="evidence" value="ECO:0007669"/>
    <property type="project" value="TreeGrafter"/>
</dbReference>
<dbReference type="Proteomes" id="UP000002009">
    <property type="component" value="Chromosome 5"/>
</dbReference>
<sequence length="254" mass="27222">LPPGVVCVADAQVSGKGRGGNAWTSPPGCLMFSLLTRHREGRTLPFIQYVATMAAVDAIQESADDALVAAGAKGHRRGTGSAVDAKIKWPNDLYSGGLKIGGVLCTSTYSDGGFDVVVGVGINLDNAEPTTCVNDIVRRRLKRDGLPVDGAVQTRVSRERLLAGFMNRFEAMCAALDAHDSFETLEGAYLRQWLHTDQEVTLEEDGGRGKVKLVVKGITGTGYLLATDSRGARYELHPDGNSLDFFKGLVRKKL</sequence>
<gene>
    <name evidence="2" type="ORF">MICPUN_72068</name>
</gene>
<dbReference type="Pfam" id="PF03099">
    <property type="entry name" value="BPL_LplA_LipB"/>
    <property type="match status" value="1"/>
</dbReference>
<dbReference type="RefSeq" id="XP_002502500.1">
    <property type="nucleotide sequence ID" value="XM_002502454.1"/>
</dbReference>
<dbReference type="InterPro" id="IPR045864">
    <property type="entry name" value="aa-tRNA-synth_II/BPL/LPL"/>
</dbReference>
<feature type="domain" description="BPL/LPL catalytic" evidence="1">
    <location>
        <begin position="1"/>
        <end position="177"/>
    </location>
</feature>
<evidence type="ECO:0000313" key="2">
    <source>
        <dbReference type="EMBL" id="ACO63758.1"/>
    </source>
</evidence>
<dbReference type="PROSITE" id="PS51733">
    <property type="entry name" value="BPL_LPL_CATALYTIC"/>
    <property type="match status" value="1"/>
</dbReference>
<feature type="non-terminal residue" evidence="2">
    <location>
        <position position="1"/>
    </location>
</feature>
<dbReference type="KEGG" id="mis:MICPUN_72068"/>
<dbReference type="OMA" id="MECDASC"/>
<dbReference type="PANTHER" id="PTHR12835">
    <property type="entry name" value="BIOTIN PROTEIN LIGASE"/>
    <property type="match status" value="1"/>
</dbReference>
<dbReference type="SUPFAM" id="SSF55681">
    <property type="entry name" value="Class II aaRS and biotin synthetases"/>
    <property type="match status" value="1"/>
</dbReference>
<dbReference type="STRING" id="296587.C1E669"/>
<dbReference type="Gene3D" id="3.30.930.10">
    <property type="entry name" value="Bira Bifunctional Protein, Domain 2"/>
    <property type="match status" value="1"/>
</dbReference>
<accession>C1E669</accession>
<organism evidence="2 3">
    <name type="scientific">Micromonas commoda (strain RCC299 / NOUM17 / CCMP2709)</name>
    <name type="common">Picoplanktonic green alga</name>
    <dbReference type="NCBI Taxonomy" id="296587"/>
    <lineage>
        <taxon>Eukaryota</taxon>
        <taxon>Viridiplantae</taxon>
        <taxon>Chlorophyta</taxon>
        <taxon>Mamiellophyceae</taxon>
        <taxon>Mamiellales</taxon>
        <taxon>Mamiellaceae</taxon>
        <taxon>Micromonas</taxon>
    </lineage>
</organism>
<dbReference type="InParanoid" id="C1E669"/>
<keyword evidence="3" id="KW-1185">Reference proteome</keyword>
<dbReference type="FunCoup" id="C1E669">
    <property type="interactions" value="192"/>
</dbReference>
<name>C1E669_MICCC</name>
<dbReference type="PANTHER" id="PTHR12835:SF5">
    <property type="entry name" value="BIOTIN--PROTEIN LIGASE"/>
    <property type="match status" value="1"/>
</dbReference>
<protein>
    <recommendedName>
        <fullName evidence="1">BPL/LPL catalytic domain-containing protein</fullName>
    </recommendedName>
</protein>
<dbReference type="eggNOG" id="KOG1536">
    <property type="taxonomic scope" value="Eukaryota"/>
</dbReference>